<dbReference type="Proteomes" id="UP000534186">
    <property type="component" value="Unassembled WGS sequence"/>
</dbReference>
<sequence>MQNARDTFYVTLRDRLAAVNPARSIVLRGVTRPGVLVEENELASATVPVNAFCLHWTGLGVDAQGALPLATMTCEISYATDGDSGNGGMDRGRLLSAMDAELVVAVSAAPQSATKMNYVGAAGGSGLAPVAMGTNVFWGDATFGAAVVNRERLERVATVEVFCYQEAGEL</sequence>
<comment type="caution">
    <text evidence="1">The sequence shown here is derived from an EMBL/GenBank/DDBJ whole genome shotgun (WGS) entry which is preliminary data.</text>
</comment>
<evidence type="ECO:0000313" key="2">
    <source>
        <dbReference type="Proteomes" id="UP000534186"/>
    </source>
</evidence>
<dbReference type="AlphaFoldDB" id="A0A7Y9NIS0"/>
<evidence type="ECO:0000313" key="1">
    <source>
        <dbReference type="EMBL" id="NYF49987.1"/>
    </source>
</evidence>
<proteinExistence type="predicted"/>
<reference evidence="1 2" key="1">
    <citation type="submission" date="2020-07" db="EMBL/GenBank/DDBJ databases">
        <title>Genomic Encyclopedia of Type Strains, Phase IV (KMG-V): Genome sequencing to study the core and pangenomes of soil and plant-associated prokaryotes.</title>
        <authorList>
            <person name="Whitman W."/>
        </authorList>
    </citation>
    <scope>NUCLEOTIDE SEQUENCE [LARGE SCALE GENOMIC DNA]</scope>
    <source>
        <strain evidence="1 2">M8UP30</strain>
    </source>
</reference>
<protein>
    <submittedName>
        <fullName evidence="1">Uncharacterized protein</fullName>
    </submittedName>
</protein>
<name>A0A7Y9NIS0_9BACT</name>
<gene>
    <name evidence="1" type="ORF">HDF12_000352</name>
</gene>
<organism evidence="1 2">
    <name type="scientific">Tunturiibacter lichenicola</name>
    <dbReference type="NCBI Taxonomy" id="2051959"/>
    <lineage>
        <taxon>Bacteria</taxon>
        <taxon>Pseudomonadati</taxon>
        <taxon>Acidobacteriota</taxon>
        <taxon>Terriglobia</taxon>
        <taxon>Terriglobales</taxon>
        <taxon>Acidobacteriaceae</taxon>
        <taxon>Tunturiibacter</taxon>
    </lineage>
</organism>
<accession>A0A7Y9NIS0</accession>
<dbReference type="EMBL" id="JACCCV010000001">
    <property type="protein sequence ID" value="NYF49987.1"/>
    <property type="molecule type" value="Genomic_DNA"/>
</dbReference>